<proteinExistence type="predicted"/>
<gene>
    <name evidence="1" type="ORF">F4820DRAFT_222337</name>
</gene>
<accession>A0ACB9ZG47</accession>
<name>A0ACB9ZG47_9PEZI</name>
<sequence>MAVLRPSSGLVVARQFTMSSSNSTSADTSVPETTSSSPSSPSDTTTVSTPSSPSTDSPTTPAPTTTSSTTSIETTSTPSTTPPTTSETPTSTSTPPTSTTTPSDTPSSTPTSSTTTTAETSPSSTTTTTPSSSTTTPTPTPSSFVITTTQVSTNSDGGTEFVTVTSTQLTTNTPSASDPATSTDAAGNLITTGKSSSGSLGEGGKIAIAVVVPIAAVALLVIAGIFFWRKRKQRKDAEEERRKEVEDYSYNPNSDPTVPDVGSVGAGAAYEMKEDSSGYRGWGSTTLAGSTGRKASTTMSGGAAGVAYSDATSPTRGNFSDTRSGDGLVNDAPNSPPEGEILGAMGPSATDNRGNGSGDGNVHRGPSNASSSYSAAGRSDGSAENPGSYGGPAYLDQYGGNNPYADGAYGQQQAGGQPIIRDNPARRNTRIENTSHYPQQSAGISQNF</sequence>
<reference evidence="1 2" key="1">
    <citation type="journal article" date="2022" name="New Phytol.">
        <title>Ecological generalism drives hyperdiversity of secondary metabolite gene clusters in xylarialean endophytes.</title>
        <authorList>
            <person name="Franco M.E.E."/>
            <person name="Wisecaver J.H."/>
            <person name="Arnold A.E."/>
            <person name="Ju Y.M."/>
            <person name="Slot J.C."/>
            <person name="Ahrendt S."/>
            <person name="Moore L.P."/>
            <person name="Eastman K.E."/>
            <person name="Scott K."/>
            <person name="Konkel Z."/>
            <person name="Mondo S.J."/>
            <person name="Kuo A."/>
            <person name="Hayes R.D."/>
            <person name="Haridas S."/>
            <person name="Andreopoulos B."/>
            <person name="Riley R."/>
            <person name="LaButti K."/>
            <person name="Pangilinan J."/>
            <person name="Lipzen A."/>
            <person name="Amirebrahimi M."/>
            <person name="Yan J."/>
            <person name="Adam C."/>
            <person name="Keymanesh K."/>
            <person name="Ng V."/>
            <person name="Louie K."/>
            <person name="Northen T."/>
            <person name="Drula E."/>
            <person name="Henrissat B."/>
            <person name="Hsieh H.M."/>
            <person name="Youens-Clark K."/>
            <person name="Lutzoni F."/>
            <person name="Miadlikowska J."/>
            <person name="Eastwood D.C."/>
            <person name="Hamelin R.C."/>
            <person name="Grigoriev I.V."/>
            <person name="U'Ren J.M."/>
        </authorList>
    </citation>
    <scope>NUCLEOTIDE SEQUENCE [LARGE SCALE GENOMIC DNA]</scope>
    <source>
        <strain evidence="1 2">CBS 119005</strain>
    </source>
</reference>
<keyword evidence="2" id="KW-1185">Reference proteome</keyword>
<evidence type="ECO:0000313" key="2">
    <source>
        <dbReference type="Proteomes" id="UP001497700"/>
    </source>
</evidence>
<dbReference type="EMBL" id="MU393423">
    <property type="protein sequence ID" value="KAI4870712.1"/>
    <property type="molecule type" value="Genomic_DNA"/>
</dbReference>
<protein>
    <submittedName>
        <fullName evidence="1">Uncharacterized protein</fullName>
    </submittedName>
</protein>
<comment type="caution">
    <text evidence="1">The sequence shown here is derived from an EMBL/GenBank/DDBJ whole genome shotgun (WGS) entry which is preliminary data.</text>
</comment>
<organism evidence="1 2">
    <name type="scientific">Hypoxylon rubiginosum</name>
    <dbReference type="NCBI Taxonomy" id="110542"/>
    <lineage>
        <taxon>Eukaryota</taxon>
        <taxon>Fungi</taxon>
        <taxon>Dikarya</taxon>
        <taxon>Ascomycota</taxon>
        <taxon>Pezizomycotina</taxon>
        <taxon>Sordariomycetes</taxon>
        <taxon>Xylariomycetidae</taxon>
        <taxon>Xylariales</taxon>
        <taxon>Hypoxylaceae</taxon>
        <taxon>Hypoxylon</taxon>
    </lineage>
</organism>
<evidence type="ECO:0000313" key="1">
    <source>
        <dbReference type="EMBL" id="KAI4870712.1"/>
    </source>
</evidence>
<dbReference type="Proteomes" id="UP001497700">
    <property type="component" value="Unassembled WGS sequence"/>
</dbReference>